<dbReference type="InterPro" id="IPR051477">
    <property type="entry name" value="Expansin_CellWall"/>
</dbReference>
<dbReference type="Gene3D" id="2.40.40.10">
    <property type="entry name" value="RlpA-like domain"/>
    <property type="match status" value="1"/>
</dbReference>
<dbReference type="EMBL" id="MAVT02000156">
    <property type="protein sequence ID" value="POS78837.1"/>
    <property type="molecule type" value="Genomic_DNA"/>
</dbReference>
<dbReference type="Gene3D" id="2.60.40.760">
    <property type="entry name" value="Expansin, cellulose-binding-like domain"/>
    <property type="match status" value="1"/>
</dbReference>
<comment type="caution">
    <text evidence="4">The sequence shown here is derived from an EMBL/GenBank/DDBJ whole genome shotgun (WGS) entry which is preliminary data.</text>
</comment>
<dbReference type="InterPro" id="IPR049818">
    <property type="entry name" value="Expansin_EXLX1-like"/>
</dbReference>
<organism evidence="4 5">
    <name type="scientific">Diaporthe helianthi</name>
    <dbReference type="NCBI Taxonomy" id="158607"/>
    <lineage>
        <taxon>Eukaryota</taxon>
        <taxon>Fungi</taxon>
        <taxon>Dikarya</taxon>
        <taxon>Ascomycota</taxon>
        <taxon>Pezizomycotina</taxon>
        <taxon>Sordariomycetes</taxon>
        <taxon>Sordariomycetidae</taxon>
        <taxon>Diaporthales</taxon>
        <taxon>Diaporthaceae</taxon>
        <taxon>Diaporthe</taxon>
    </lineage>
</organism>
<feature type="domain" description="Expansin-like EG45" evidence="3">
    <location>
        <begin position="76"/>
        <end position="168"/>
    </location>
</feature>
<feature type="signal peptide" evidence="2">
    <location>
        <begin position="1"/>
        <end position="17"/>
    </location>
</feature>
<dbReference type="PANTHER" id="PTHR31836">
    <property type="match status" value="1"/>
</dbReference>
<dbReference type="SUPFAM" id="SSF50685">
    <property type="entry name" value="Barwin-like endoglucanases"/>
    <property type="match status" value="1"/>
</dbReference>
<dbReference type="PROSITE" id="PS50842">
    <property type="entry name" value="EXPANSIN_EG45"/>
    <property type="match status" value="1"/>
</dbReference>
<evidence type="ECO:0000313" key="4">
    <source>
        <dbReference type="EMBL" id="POS78837.1"/>
    </source>
</evidence>
<dbReference type="STRING" id="158607.A0A2P5I8L5"/>
<name>A0A2P5I8L5_DIAHE</name>
<proteinExistence type="predicted"/>
<dbReference type="OrthoDB" id="406505at2759"/>
<dbReference type="Proteomes" id="UP000094444">
    <property type="component" value="Unassembled WGS sequence"/>
</dbReference>
<accession>A0A2P5I8L5</accession>
<dbReference type="NCBIfam" id="NF041144">
    <property type="entry name" value="expansin_EXLX1"/>
    <property type="match status" value="1"/>
</dbReference>
<keyword evidence="5" id="KW-1185">Reference proteome</keyword>
<protein>
    <submittedName>
        <fullName evidence="4">Rare lipoprotein A</fullName>
    </submittedName>
</protein>
<evidence type="ECO:0000256" key="1">
    <source>
        <dbReference type="ARBA" id="ARBA00022729"/>
    </source>
</evidence>
<dbReference type="AlphaFoldDB" id="A0A2P5I8L5"/>
<dbReference type="CDD" id="cd22271">
    <property type="entry name" value="DPBB_EXP_N-like"/>
    <property type="match status" value="1"/>
</dbReference>
<dbReference type="InParanoid" id="A0A2P5I8L5"/>
<dbReference type="InterPro" id="IPR036908">
    <property type="entry name" value="RlpA-like_sf"/>
</dbReference>
<evidence type="ECO:0000259" key="3">
    <source>
        <dbReference type="PROSITE" id="PS50842"/>
    </source>
</evidence>
<dbReference type="InterPro" id="IPR036749">
    <property type="entry name" value="Expansin_CBD_sf"/>
</dbReference>
<dbReference type="InterPro" id="IPR007112">
    <property type="entry name" value="Expansin/allergen_DPBB_dom"/>
</dbReference>
<keyword evidence="1 2" id="KW-0732">Signal</keyword>
<keyword evidence="4" id="KW-0449">Lipoprotein</keyword>
<evidence type="ECO:0000256" key="2">
    <source>
        <dbReference type="SAM" id="SignalP"/>
    </source>
</evidence>
<reference evidence="4" key="1">
    <citation type="submission" date="2017-09" db="EMBL/GenBank/DDBJ databases">
        <title>Polyketide synthases of a Diaporthe helianthi virulent isolate.</title>
        <authorList>
            <person name="Baroncelli R."/>
        </authorList>
    </citation>
    <scope>NUCLEOTIDE SEQUENCE [LARGE SCALE GENOMIC DNA]</scope>
    <source>
        <strain evidence="4">7/96</strain>
    </source>
</reference>
<evidence type="ECO:0000313" key="5">
    <source>
        <dbReference type="Proteomes" id="UP000094444"/>
    </source>
</evidence>
<gene>
    <name evidence="4" type="ORF">DHEL01_v202763</name>
</gene>
<dbReference type="PANTHER" id="PTHR31836:SF21">
    <property type="entry name" value="EXPANSIN-LIKE PROTEIN 7"/>
    <property type="match status" value="1"/>
</dbReference>
<feature type="chain" id="PRO_5015146302" evidence="2">
    <location>
        <begin position="18"/>
        <end position="260"/>
    </location>
</feature>
<sequence>MKLQTVLFAISAICSSAAPTTPSDAVLQSKAPVAAMVAVPSSEESDTPSSSSRSTNVLRAAAISGSSTFYGGNLNGGACSFTTMSGIPSGLYGTAYSGSAWNNGAKCGSCLEVTGPNGKIKVMVVDVCHECNEGHLDLFQNGFAKIGSISTGIIPTSHTEVPCGISSPIVLHNKSGTSPYWFSMQVVNSNVPVSKLEVSTDGGKTWQATSRTDYNFFEKSSGFRTSTVDVRVTSKSGGIIKVSKVSVASDSKTTAASNFS</sequence>
<dbReference type="SUPFAM" id="SSF49590">
    <property type="entry name" value="PHL pollen allergen"/>
    <property type="match status" value="1"/>
</dbReference>